<reference evidence="1 2" key="1">
    <citation type="submission" date="2017-07" db="EMBL/GenBank/DDBJ databases">
        <title>Elstera cyanobacteriorum sp. nov., a novel bacterium isolated from cyanobacterial aggregates in a eutrophic lake.</title>
        <authorList>
            <person name="Cai H."/>
        </authorList>
    </citation>
    <scope>NUCLEOTIDE SEQUENCE [LARGE SCALE GENOMIC DNA]</scope>
    <source>
        <strain evidence="1 2">TH019</strain>
    </source>
</reference>
<dbReference type="OrthoDB" id="10004435at2"/>
<evidence type="ECO:0000313" key="2">
    <source>
        <dbReference type="Proteomes" id="UP000216361"/>
    </source>
</evidence>
<keyword evidence="2" id="KW-1185">Reference proteome</keyword>
<dbReference type="Proteomes" id="UP000216361">
    <property type="component" value="Unassembled WGS sequence"/>
</dbReference>
<sequence length="166" mass="16710">MTMKKRSENRRLPAFLATTLLALAVGAGAGGVSAQAPRFQMNIGGTSPSLLAAPDPEICRQALATLSPSESPDYQPGVTASGGSVAGADLPGGSLFGGGLAGGLSPSTRLYVDPNAYGGRLRGPLQGETTLGTVQIAPDGSSLLNGRPLSGGNDELIERCRAAGYR</sequence>
<protein>
    <submittedName>
        <fullName evidence="1">Uncharacterized protein</fullName>
    </submittedName>
</protein>
<name>A0A255XPB1_9PROT</name>
<dbReference type="RefSeq" id="WP_094409005.1">
    <property type="nucleotide sequence ID" value="NZ_NOXS01000032.1"/>
</dbReference>
<evidence type="ECO:0000313" key="1">
    <source>
        <dbReference type="EMBL" id="OYQ18742.1"/>
    </source>
</evidence>
<accession>A0A255XPB1</accession>
<comment type="caution">
    <text evidence="1">The sequence shown here is derived from an EMBL/GenBank/DDBJ whole genome shotgun (WGS) entry which is preliminary data.</text>
</comment>
<gene>
    <name evidence="1" type="ORF">CHR90_10815</name>
</gene>
<proteinExistence type="predicted"/>
<dbReference type="EMBL" id="NOXS01000032">
    <property type="protein sequence ID" value="OYQ18742.1"/>
    <property type="molecule type" value="Genomic_DNA"/>
</dbReference>
<dbReference type="AlphaFoldDB" id="A0A255XPB1"/>
<organism evidence="1 2">
    <name type="scientific">Elstera cyanobacteriorum</name>
    <dbReference type="NCBI Taxonomy" id="2022747"/>
    <lineage>
        <taxon>Bacteria</taxon>
        <taxon>Pseudomonadati</taxon>
        <taxon>Pseudomonadota</taxon>
        <taxon>Alphaproteobacteria</taxon>
        <taxon>Rhodospirillales</taxon>
        <taxon>Rhodospirillaceae</taxon>
        <taxon>Elstera</taxon>
    </lineage>
</organism>